<dbReference type="AlphaFoldDB" id="A0A1G6WBA0"/>
<reference evidence="2 3" key="1">
    <citation type="submission" date="2016-10" db="EMBL/GenBank/DDBJ databases">
        <authorList>
            <person name="de Groot N.N."/>
        </authorList>
    </citation>
    <scope>NUCLEOTIDE SEQUENCE [LARGE SCALE GENOMIC DNA]</scope>
    <source>
        <strain evidence="2 3">DSM 16957</strain>
    </source>
</reference>
<feature type="transmembrane region" description="Helical" evidence="1">
    <location>
        <begin position="12"/>
        <end position="35"/>
    </location>
</feature>
<protein>
    <recommendedName>
        <fullName evidence="4">VanZ like family protein</fullName>
    </recommendedName>
</protein>
<keyword evidence="3" id="KW-1185">Reference proteome</keyword>
<dbReference type="EMBL" id="FNAG01000004">
    <property type="protein sequence ID" value="SDD63074.1"/>
    <property type="molecule type" value="Genomic_DNA"/>
</dbReference>
<feature type="transmembrane region" description="Helical" evidence="1">
    <location>
        <begin position="105"/>
        <end position="126"/>
    </location>
</feature>
<dbReference type="Proteomes" id="UP000199603">
    <property type="component" value="Unassembled WGS sequence"/>
</dbReference>
<proteinExistence type="predicted"/>
<organism evidence="2 3">
    <name type="scientific">Aquimonas voraii</name>
    <dbReference type="NCBI Taxonomy" id="265719"/>
    <lineage>
        <taxon>Bacteria</taxon>
        <taxon>Pseudomonadati</taxon>
        <taxon>Pseudomonadota</taxon>
        <taxon>Gammaproteobacteria</taxon>
        <taxon>Lysobacterales</taxon>
        <taxon>Lysobacteraceae</taxon>
        <taxon>Aquimonas</taxon>
    </lineage>
</organism>
<feature type="transmembrane region" description="Helical" evidence="1">
    <location>
        <begin position="50"/>
        <end position="67"/>
    </location>
</feature>
<name>A0A1G6WBA0_9GAMM</name>
<keyword evidence="1" id="KW-0812">Transmembrane</keyword>
<accession>A0A1G6WBA0</accession>
<evidence type="ECO:0008006" key="4">
    <source>
        <dbReference type="Google" id="ProtNLM"/>
    </source>
</evidence>
<evidence type="ECO:0000256" key="1">
    <source>
        <dbReference type="SAM" id="Phobius"/>
    </source>
</evidence>
<dbReference type="STRING" id="265719.SAMN04488509_104223"/>
<sequence length="132" mass="13937">MSPAARLARRHAWLRPLWITGLALYLALIALLSLLPPPELPLDPGRYDKLWHALGYALAGFACVPLCRRARTLLVAGIGLAGFGLALEFLQGAGGVRSFDLMDALANGLGAGLGLLAGVSPLRGLLTVSRRD</sequence>
<keyword evidence="1" id="KW-0472">Membrane</keyword>
<gene>
    <name evidence="2" type="ORF">SAMN04488509_104223</name>
</gene>
<feature type="transmembrane region" description="Helical" evidence="1">
    <location>
        <begin position="74"/>
        <end position="93"/>
    </location>
</feature>
<evidence type="ECO:0000313" key="2">
    <source>
        <dbReference type="EMBL" id="SDD63074.1"/>
    </source>
</evidence>
<evidence type="ECO:0000313" key="3">
    <source>
        <dbReference type="Proteomes" id="UP000199603"/>
    </source>
</evidence>
<keyword evidence="1" id="KW-1133">Transmembrane helix</keyword>
<dbReference type="RefSeq" id="WP_091242027.1">
    <property type="nucleotide sequence ID" value="NZ_FNAG01000004.1"/>
</dbReference>